<gene>
    <name evidence="6" type="ORF">NWE54_25525</name>
</gene>
<keyword evidence="2" id="KW-0813">Transport</keyword>
<dbReference type="PROSITE" id="PS50893">
    <property type="entry name" value="ABC_TRANSPORTER_2"/>
    <property type="match status" value="1"/>
</dbReference>
<dbReference type="AlphaFoldDB" id="A0A9E8CLN3"/>
<dbReference type="GO" id="GO:0016887">
    <property type="term" value="F:ATP hydrolysis activity"/>
    <property type="evidence" value="ECO:0007669"/>
    <property type="project" value="InterPro"/>
</dbReference>
<comment type="similarity">
    <text evidence="1">Belongs to the ABC transporter superfamily.</text>
</comment>
<dbReference type="PANTHER" id="PTHR42788:SF19">
    <property type="entry name" value="ALIPHATIC SULFONATES IMPORT ATP-BINDING PROTEIN SSUB 2"/>
    <property type="match status" value="1"/>
</dbReference>
<evidence type="ECO:0000256" key="2">
    <source>
        <dbReference type="ARBA" id="ARBA00022448"/>
    </source>
</evidence>
<dbReference type="PANTHER" id="PTHR42788">
    <property type="entry name" value="TAURINE IMPORT ATP-BINDING PROTEIN-RELATED"/>
    <property type="match status" value="1"/>
</dbReference>
<evidence type="ECO:0000259" key="5">
    <source>
        <dbReference type="PROSITE" id="PS50893"/>
    </source>
</evidence>
<proteinExistence type="inferred from homology"/>
<dbReference type="EMBL" id="CP102774">
    <property type="protein sequence ID" value="UZF87070.1"/>
    <property type="molecule type" value="Genomic_DNA"/>
</dbReference>
<dbReference type="GO" id="GO:0005524">
    <property type="term" value="F:ATP binding"/>
    <property type="evidence" value="ECO:0007669"/>
    <property type="project" value="UniProtKB-KW"/>
</dbReference>
<dbReference type="InterPro" id="IPR050166">
    <property type="entry name" value="ABC_transporter_ATP-bind"/>
</dbReference>
<organism evidence="6">
    <name type="scientific">Bosea sp. NBC_00436</name>
    <dbReference type="NCBI Taxonomy" id="2969620"/>
    <lineage>
        <taxon>Bacteria</taxon>
        <taxon>Pseudomonadati</taxon>
        <taxon>Pseudomonadota</taxon>
        <taxon>Alphaproteobacteria</taxon>
        <taxon>Hyphomicrobiales</taxon>
        <taxon>Boseaceae</taxon>
        <taxon>Bosea</taxon>
    </lineage>
</organism>
<dbReference type="InterPro" id="IPR017871">
    <property type="entry name" value="ABC_transporter-like_CS"/>
</dbReference>
<dbReference type="SUPFAM" id="SSF52540">
    <property type="entry name" value="P-loop containing nucleoside triphosphate hydrolases"/>
    <property type="match status" value="1"/>
</dbReference>
<dbReference type="InterPro" id="IPR027417">
    <property type="entry name" value="P-loop_NTPase"/>
</dbReference>
<reference evidence="6" key="1">
    <citation type="submission" date="2022-08" db="EMBL/GenBank/DDBJ databases">
        <title>Complete Genome Sequences of 2 Bosea sp. soil isolates.</title>
        <authorList>
            <person name="Alvarez Arevalo M."/>
            <person name="Sterndorff E.B."/>
            <person name="Faurdal D."/>
            <person name="Joergensen T.S."/>
            <person name="Weber T."/>
        </authorList>
    </citation>
    <scope>NUCLEOTIDE SEQUENCE</scope>
    <source>
        <strain evidence="6">NBC_00436</strain>
    </source>
</reference>
<evidence type="ECO:0000256" key="4">
    <source>
        <dbReference type="ARBA" id="ARBA00022840"/>
    </source>
</evidence>
<dbReference type="InterPro" id="IPR003593">
    <property type="entry name" value="AAA+_ATPase"/>
</dbReference>
<evidence type="ECO:0000256" key="3">
    <source>
        <dbReference type="ARBA" id="ARBA00022741"/>
    </source>
</evidence>
<dbReference type="Gene3D" id="3.40.50.300">
    <property type="entry name" value="P-loop containing nucleotide triphosphate hydrolases"/>
    <property type="match status" value="1"/>
</dbReference>
<dbReference type="PROSITE" id="PS00211">
    <property type="entry name" value="ABC_TRANSPORTER_1"/>
    <property type="match status" value="1"/>
</dbReference>
<feature type="domain" description="ABC transporter" evidence="5">
    <location>
        <begin position="11"/>
        <end position="240"/>
    </location>
</feature>
<keyword evidence="3" id="KW-0547">Nucleotide-binding</keyword>
<evidence type="ECO:0000256" key="1">
    <source>
        <dbReference type="ARBA" id="ARBA00005417"/>
    </source>
</evidence>
<dbReference type="InterPro" id="IPR003439">
    <property type="entry name" value="ABC_transporter-like_ATP-bd"/>
</dbReference>
<evidence type="ECO:0000313" key="6">
    <source>
        <dbReference type="EMBL" id="UZF87070.1"/>
    </source>
</evidence>
<keyword evidence="4 6" id="KW-0067">ATP-binding</keyword>
<dbReference type="Pfam" id="PF00005">
    <property type="entry name" value="ABC_tran"/>
    <property type="match status" value="1"/>
</dbReference>
<protein>
    <submittedName>
        <fullName evidence="6">ABC transporter ATP-binding protein</fullName>
    </submittedName>
</protein>
<sequence>MSTEQSKPGFVTIERASYRYAASGPVVVDAIDWTIPRGEVHCLLGRSGCGKTTLLKLAAGLLMPSEGTIRIGGEALAGPSPRAGFVFQAPTLLDWLSALDNVLLPVSLKRRPTIADKDAALDLLERVGLADFAMRRPAELSGGQQSRVAVARALVGNPDLLLLDEPFAALDALTREELQDDLLRLCALNGTTALFVTHDIGEAVYLADTVAVMEAGRVTHVRRIELARPRHRDMRYAPGFIAACRNLRDAMDGAATASRRPAA</sequence>
<accession>A0A9E8CLN3</accession>
<name>A0A9E8CLN3_9HYPH</name>
<dbReference type="CDD" id="cd03293">
    <property type="entry name" value="ABC_NrtD_SsuB_transporters"/>
    <property type="match status" value="1"/>
</dbReference>
<dbReference type="SMART" id="SM00382">
    <property type="entry name" value="AAA"/>
    <property type="match status" value="1"/>
</dbReference>